<dbReference type="GO" id="GO:0008168">
    <property type="term" value="F:methyltransferase activity"/>
    <property type="evidence" value="ECO:0007669"/>
    <property type="project" value="UniProtKB-KW"/>
</dbReference>
<keyword evidence="3" id="KW-1185">Reference proteome</keyword>
<protein>
    <submittedName>
        <fullName evidence="2">FkbM family methyltransferase</fullName>
    </submittedName>
</protein>
<accession>A0ABZ0CS44</accession>
<dbReference type="InterPro" id="IPR029063">
    <property type="entry name" value="SAM-dependent_MTases_sf"/>
</dbReference>
<dbReference type="PANTHER" id="PTHR34203">
    <property type="entry name" value="METHYLTRANSFERASE, FKBM FAMILY PROTEIN"/>
    <property type="match status" value="1"/>
</dbReference>
<keyword evidence="2" id="KW-0808">Transferase</keyword>
<name>A0ABZ0CS44_9BURK</name>
<dbReference type="PANTHER" id="PTHR34203:SF15">
    <property type="entry name" value="SLL1173 PROTEIN"/>
    <property type="match status" value="1"/>
</dbReference>
<dbReference type="EMBL" id="CP136336">
    <property type="protein sequence ID" value="WOB07326.1"/>
    <property type="molecule type" value="Genomic_DNA"/>
</dbReference>
<sequence length="269" mass="30674">MSTATSHDLIFDVGTHRGEDTEFYLKLGYRVVGIEANPDLAAELKSRYRQEIERGTFAIVDKAISETPGTISFWVNKKLSVWGTADPQWAERNQGMGADSEEIKVESIRFSEVIEQHGCPHYLKIDVEGADMLCVHGLEGMSCRPTYISVESNKTSWRGLLDEFDTFERLGYHRFKVVDQRLHRDGQYKALDGSMVHHQFVGGTTGPFGEDLEGPWLTRQQAIRAYIPIFILYKTLGDNTLLRRLLKNVPVLRRLVDKVSWYDTHAKHG</sequence>
<dbReference type="Proteomes" id="UP001303946">
    <property type="component" value="Chromosome"/>
</dbReference>
<evidence type="ECO:0000313" key="3">
    <source>
        <dbReference type="Proteomes" id="UP001303946"/>
    </source>
</evidence>
<proteinExistence type="predicted"/>
<dbReference type="InterPro" id="IPR006342">
    <property type="entry name" value="FkbM_mtfrase"/>
</dbReference>
<evidence type="ECO:0000313" key="2">
    <source>
        <dbReference type="EMBL" id="WOB07326.1"/>
    </source>
</evidence>
<gene>
    <name evidence="2" type="ORF">RXV79_20705</name>
</gene>
<dbReference type="NCBIfam" id="TIGR01444">
    <property type="entry name" value="fkbM_fam"/>
    <property type="match status" value="1"/>
</dbReference>
<dbReference type="SUPFAM" id="SSF53335">
    <property type="entry name" value="S-adenosyl-L-methionine-dependent methyltransferases"/>
    <property type="match status" value="1"/>
</dbReference>
<dbReference type="RefSeq" id="WP_316699997.1">
    <property type="nucleotide sequence ID" value="NZ_CP136336.1"/>
</dbReference>
<dbReference type="Pfam" id="PF05050">
    <property type="entry name" value="Methyltransf_21"/>
    <property type="match status" value="1"/>
</dbReference>
<dbReference type="GO" id="GO:0032259">
    <property type="term" value="P:methylation"/>
    <property type="evidence" value="ECO:0007669"/>
    <property type="project" value="UniProtKB-KW"/>
</dbReference>
<feature type="domain" description="Methyltransferase FkbM" evidence="1">
    <location>
        <begin position="12"/>
        <end position="172"/>
    </location>
</feature>
<dbReference type="Gene3D" id="3.40.50.150">
    <property type="entry name" value="Vaccinia Virus protein VP39"/>
    <property type="match status" value="1"/>
</dbReference>
<organism evidence="2 3">
    <name type="scientific">Piscinibacter gummiphilus</name>
    <dbReference type="NCBI Taxonomy" id="946333"/>
    <lineage>
        <taxon>Bacteria</taxon>
        <taxon>Pseudomonadati</taxon>
        <taxon>Pseudomonadota</taxon>
        <taxon>Betaproteobacteria</taxon>
        <taxon>Burkholderiales</taxon>
        <taxon>Sphaerotilaceae</taxon>
        <taxon>Piscinibacter</taxon>
    </lineage>
</organism>
<dbReference type="InterPro" id="IPR052514">
    <property type="entry name" value="SAM-dependent_MTase"/>
</dbReference>
<reference evidence="2 3" key="1">
    <citation type="submission" date="2023-10" db="EMBL/GenBank/DDBJ databases">
        <title>Bacteria for the degradation of biodegradable plastic PBAT(Polybutylene adipate terephthalate).</title>
        <authorList>
            <person name="Weon H.-Y."/>
            <person name="Yeon J."/>
        </authorList>
    </citation>
    <scope>NUCLEOTIDE SEQUENCE [LARGE SCALE GENOMIC DNA]</scope>
    <source>
        <strain evidence="2 3">SBD 7-3</strain>
    </source>
</reference>
<evidence type="ECO:0000259" key="1">
    <source>
        <dbReference type="Pfam" id="PF05050"/>
    </source>
</evidence>
<keyword evidence="2" id="KW-0489">Methyltransferase</keyword>